<comment type="caution">
    <text evidence="2">The sequence shown here is derived from an EMBL/GenBank/DDBJ whole genome shotgun (WGS) entry which is preliminary data.</text>
</comment>
<dbReference type="Proteomes" id="UP000593564">
    <property type="component" value="Unassembled WGS sequence"/>
</dbReference>
<dbReference type="GO" id="GO:0016567">
    <property type="term" value="P:protein ubiquitination"/>
    <property type="evidence" value="ECO:0007669"/>
    <property type="project" value="TreeGrafter"/>
</dbReference>
<keyword evidence="1" id="KW-1133">Transmembrane helix</keyword>
<dbReference type="EMBL" id="JACBKZ010000003">
    <property type="protein sequence ID" value="KAF5954990.1"/>
    <property type="molecule type" value="Genomic_DNA"/>
</dbReference>
<dbReference type="AlphaFoldDB" id="A0A7J7HQ46"/>
<dbReference type="GO" id="GO:0004842">
    <property type="term" value="F:ubiquitin-protein transferase activity"/>
    <property type="evidence" value="ECO:0007669"/>
    <property type="project" value="TreeGrafter"/>
</dbReference>
<dbReference type="PANTHER" id="PTHR23012">
    <property type="entry name" value="RING/FYVE/PHD ZINC FINGER DOMAIN-CONTAINING"/>
    <property type="match status" value="1"/>
</dbReference>
<name>A0A7J7HQ46_CAMSI</name>
<dbReference type="InterPro" id="IPR022143">
    <property type="entry name" value="DUF3675"/>
</dbReference>
<accession>A0A7J7HQ46</accession>
<proteinExistence type="predicted"/>
<keyword evidence="1" id="KW-0472">Membrane</keyword>
<evidence type="ECO:0000313" key="3">
    <source>
        <dbReference type="Proteomes" id="UP000593564"/>
    </source>
</evidence>
<evidence type="ECO:0000256" key="1">
    <source>
        <dbReference type="SAM" id="Phobius"/>
    </source>
</evidence>
<dbReference type="Pfam" id="PF12428">
    <property type="entry name" value="DUF3675"/>
    <property type="match status" value="1"/>
</dbReference>
<sequence length="289" mass="33449">PSIRRNKNEEHLDYEEEEEKVPESITTKASFLCIESLRLCKKVGCITMLITDAYKDGVTRKVTLCVRYVTRWPFKPGYTAPPPLLQLGSIPMNFRYFSDSNLVCDSNVFIKENWEISRRDLNNPCFIAMVTTEPNFVDQDYDGYAAFESRSLFCCRSVAAIVINLSFSLSGCVSACQYLKQGNMSPWLLDFDVSILIAFLISCLRFMVLLIVRHTLPILVNGAQDNTFPLFLFFTNYWNYYANIHYGEECECHQMLPMPMGCIAKKVVKKAQRWNRCNLQFLRFSIQMK</sequence>
<reference evidence="3" key="1">
    <citation type="journal article" date="2020" name="Nat. Commun.">
        <title>Genome assembly of wild tea tree DASZ reveals pedigree and selection history of tea varieties.</title>
        <authorList>
            <person name="Zhang W."/>
            <person name="Zhang Y."/>
            <person name="Qiu H."/>
            <person name="Guo Y."/>
            <person name="Wan H."/>
            <person name="Zhang X."/>
            <person name="Scossa F."/>
            <person name="Alseekh S."/>
            <person name="Zhang Q."/>
            <person name="Wang P."/>
            <person name="Xu L."/>
            <person name="Schmidt M.H."/>
            <person name="Jia X."/>
            <person name="Li D."/>
            <person name="Zhu A."/>
            <person name="Guo F."/>
            <person name="Chen W."/>
            <person name="Ni D."/>
            <person name="Usadel B."/>
            <person name="Fernie A.R."/>
            <person name="Wen W."/>
        </authorList>
    </citation>
    <scope>NUCLEOTIDE SEQUENCE [LARGE SCALE GENOMIC DNA]</scope>
    <source>
        <strain evidence="3">cv. G240</strain>
    </source>
</reference>
<organism evidence="2 3">
    <name type="scientific">Camellia sinensis</name>
    <name type="common">Tea plant</name>
    <name type="synonym">Thea sinensis</name>
    <dbReference type="NCBI Taxonomy" id="4442"/>
    <lineage>
        <taxon>Eukaryota</taxon>
        <taxon>Viridiplantae</taxon>
        <taxon>Streptophyta</taxon>
        <taxon>Embryophyta</taxon>
        <taxon>Tracheophyta</taxon>
        <taxon>Spermatophyta</taxon>
        <taxon>Magnoliopsida</taxon>
        <taxon>eudicotyledons</taxon>
        <taxon>Gunneridae</taxon>
        <taxon>Pentapetalae</taxon>
        <taxon>asterids</taxon>
        <taxon>Ericales</taxon>
        <taxon>Theaceae</taxon>
        <taxon>Camellia</taxon>
    </lineage>
</organism>
<feature type="transmembrane region" description="Helical" evidence="1">
    <location>
        <begin position="158"/>
        <end position="179"/>
    </location>
</feature>
<dbReference type="GO" id="GO:0016020">
    <property type="term" value="C:membrane"/>
    <property type="evidence" value="ECO:0007669"/>
    <property type="project" value="TreeGrafter"/>
</dbReference>
<keyword evidence="1" id="KW-0812">Transmembrane</keyword>
<evidence type="ECO:0000313" key="2">
    <source>
        <dbReference type="EMBL" id="KAF5954990.1"/>
    </source>
</evidence>
<gene>
    <name evidence="2" type="ORF">HYC85_007846</name>
</gene>
<dbReference type="InterPro" id="IPR033275">
    <property type="entry name" value="MARCH-like"/>
</dbReference>
<protein>
    <submittedName>
        <fullName evidence="2">Uncharacterized protein</fullName>
    </submittedName>
</protein>
<feature type="transmembrane region" description="Helical" evidence="1">
    <location>
        <begin position="191"/>
        <end position="212"/>
    </location>
</feature>
<reference evidence="2 3" key="2">
    <citation type="submission" date="2020-07" db="EMBL/GenBank/DDBJ databases">
        <title>Genome assembly of wild tea tree DASZ reveals pedigree and selection history of tea varieties.</title>
        <authorList>
            <person name="Zhang W."/>
        </authorList>
    </citation>
    <scope>NUCLEOTIDE SEQUENCE [LARGE SCALE GENOMIC DNA]</scope>
    <source>
        <strain evidence="3">cv. G240</strain>
        <tissue evidence="2">Leaf</tissue>
    </source>
</reference>
<feature type="non-terminal residue" evidence="2">
    <location>
        <position position="1"/>
    </location>
</feature>
<keyword evidence="3" id="KW-1185">Reference proteome</keyword>
<dbReference type="PANTHER" id="PTHR23012:SF93">
    <property type="entry name" value="RING_FYVE_PHD ZINC FINGER SUPERFAMILY PROTEIN"/>
    <property type="match status" value="1"/>
</dbReference>